<accession>U9USC1</accession>
<sequence length="163" mass="17232">MGYPNFSPKFISPKPIFSKSNKTPHLASLSIVNAIPIPHKLLKRTTEFTECRQSPTPPLLSVVISPDPVVSGNTVTFTATGSLNQDVPDGSDLIAFFGDSSSSKIIGDIKRAPMCDGGCPRAGAQFTKTLDYSDVPGLPNPYDIVVGVVKNTDVLACAVAINV</sequence>
<protein>
    <recommendedName>
        <fullName evidence="1">MD-2-related lipid-recognition domain-containing protein</fullName>
    </recommendedName>
</protein>
<evidence type="ECO:0000259" key="1">
    <source>
        <dbReference type="SMART" id="SM00737"/>
    </source>
</evidence>
<gene>
    <name evidence="2" type="ORF">GLOINDRAFT_15603</name>
</gene>
<dbReference type="Pfam" id="PF02221">
    <property type="entry name" value="E1_DerP2_DerF2"/>
    <property type="match status" value="1"/>
</dbReference>
<dbReference type="InterPro" id="IPR003172">
    <property type="entry name" value="ML_dom"/>
</dbReference>
<dbReference type="VEuPathDB" id="FungiDB:RhiirFUN_013955"/>
<dbReference type="AlphaFoldDB" id="U9USC1"/>
<reference evidence="2" key="1">
    <citation type="submission" date="2013-07" db="EMBL/GenBank/DDBJ databases">
        <title>The genome of an arbuscular mycorrhizal fungus provides insights into the evolution of the oldest plant symbiosis.</title>
        <authorList>
            <consortium name="DOE Joint Genome Institute"/>
            <person name="Tisserant E."/>
            <person name="Malbreil M."/>
            <person name="Kuo A."/>
            <person name="Kohler A."/>
            <person name="Symeonidi A."/>
            <person name="Balestrini R."/>
            <person name="Charron P."/>
            <person name="Duensing N."/>
            <person name="Frei-dit-Frey N."/>
            <person name="Gianinazzi-Pearson V."/>
            <person name="Gilbert B."/>
            <person name="Handa Y."/>
            <person name="Hijri M."/>
            <person name="Kaul R."/>
            <person name="Kawaguchi M."/>
            <person name="Krajinski F."/>
            <person name="Lammers P."/>
            <person name="Lapierre D."/>
            <person name="Masclaux F.G."/>
            <person name="Murat C."/>
            <person name="Morin E."/>
            <person name="Ndikumana S."/>
            <person name="Pagni M."/>
            <person name="Petitpierre D."/>
            <person name="Requena N."/>
            <person name="Rosikiewicz P."/>
            <person name="Riley R."/>
            <person name="Saito K."/>
            <person name="San Clemente H."/>
            <person name="Shapiro H."/>
            <person name="van Tuinen D."/>
            <person name="Becard G."/>
            <person name="Bonfante P."/>
            <person name="Paszkowski U."/>
            <person name="Shachar-Hill Y."/>
            <person name="Young J.P."/>
            <person name="Sanders I.R."/>
            <person name="Henrissat B."/>
            <person name="Rensing S.A."/>
            <person name="Grigoriev I.V."/>
            <person name="Corradi N."/>
            <person name="Roux C."/>
            <person name="Martin F."/>
        </authorList>
    </citation>
    <scope>NUCLEOTIDE SEQUENCE</scope>
    <source>
        <strain evidence="2">DAOM 197198</strain>
    </source>
</reference>
<evidence type="ECO:0000313" key="2">
    <source>
        <dbReference type="EMBL" id="ESA23275.1"/>
    </source>
</evidence>
<dbReference type="SMART" id="SM00737">
    <property type="entry name" value="ML"/>
    <property type="match status" value="1"/>
</dbReference>
<feature type="domain" description="MD-2-related lipid-recognition" evidence="1">
    <location>
        <begin position="48"/>
        <end position="162"/>
    </location>
</feature>
<dbReference type="EMBL" id="KI274904">
    <property type="protein sequence ID" value="ESA23275.1"/>
    <property type="molecule type" value="Genomic_DNA"/>
</dbReference>
<name>U9USC1_RHIID</name>
<organism evidence="2">
    <name type="scientific">Rhizophagus irregularis (strain DAOM 181602 / DAOM 197198 / MUCL 43194)</name>
    <name type="common">Arbuscular mycorrhizal fungus</name>
    <name type="synonym">Glomus intraradices</name>
    <dbReference type="NCBI Taxonomy" id="747089"/>
    <lineage>
        <taxon>Eukaryota</taxon>
        <taxon>Fungi</taxon>
        <taxon>Fungi incertae sedis</taxon>
        <taxon>Mucoromycota</taxon>
        <taxon>Glomeromycotina</taxon>
        <taxon>Glomeromycetes</taxon>
        <taxon>Glomerales</taxon>
        <taxon>Glomeraceae</taxon>
        <taxon>Rhizophagus</taxon>
    </lineage>
</organism>
<dbReference type="HOGENOM" id="CLU_135976_0_0_1"/>
<proteinExistence type="predicted"/>